<feature type="region of interest" description="Disordered" evidence="1">
    <location>
        <begin position="1"/>
        <end position="20"/>
    </location>
</feature>
<evidence type="ECO:0000256" key="1">
    <source>
        <dbReference type="SAM" id="MobiDB-lite"/>
    </source>
</evidence>
<organism evidence="2 3">
    <name type="scientific">Crepidotus variabilis</name>
    <dbReference type="NCBI Taxonomy" id="179855"/>
    <lineage>
        <taxon>Eukaryota</taxon>
        <taxon>Fungi</taxon>
        <taxon>Dikarya</taxon>
        <taxon>Basidiomycota</taxon>
        <taxon>Agaricomycotina</taxon>
        <taxon>Agaricomycetes</taxon>
        <taxon>Agaricomycetidae</taxon>
        <taxon>Agaricales</taxon>
        <taxon>Agaricineae</taxon>
        <taxon>Crepidotaceae</taxon>
        <taxon>Crepidotus</taxon>
    </lineage>
</organism>
<accession>A0A9P6ES32</accession>
<keyword evidence="3" id="KW-1185">Reference proteome</keyword>
<comment type="caution">
    <text evidence="2">The sequence shown here is derived from an EMBL/GenBank/DDBJ whole genome shotgun (WGS) entry which is preliminary data.</text>
</comment>
<evidence type="ECO:0000313" key="3">
    <source>
        <dbReference type="Proteomes" id="UP000807306"/>
    </source>
</evidence>
<name>A0A9P6ES32_9AGAR</name>
<sequence length="186" mass="20085">MTNPDLDDATVAATGEHEESKPNAIRLNIPNRMMLIPGSAFILGSAIGIMRGGREASLRFLAENAHRPPTTVQGWYFYKKTKNYRVMWGGLKGAGREASKLSVLALGFVGMEEGLERVGWGDVKEVGAAVGSAVLFSAAYRLPLTMARRTVGLGLIVGGVMQGMEWGRRRMMGSAGRSSERGLLEE</sequence>
<gene>
    <name evidence="2" type="ORF">CPB83DRAFT_889376</name>
</gene>
<dbReference type="PANTHER" id="PTHR37852:SF1">
    <property type="entry name" value="HIG1 DOMAIN-CONTAINING PROTEIN"/>
    <property type="match status" value="1"/>
</dbReference>
<protein>
    <submittedName>
        <fullName evidence="2">Uncharacterized protein</fullName>
    </submittedName>
</protein>
<dbReference type="EMBL" id="MU157826">
    <property type="protein sequence ID" value="KAF9534390.1"/>
    <property type="molecule type" value="Genomic_DNA"/>
</dbReference>
<evidence type="ECO:0000313" key="2">
    <source>
        <dbReference type="EMBL" id="KAF9534390.1"/>
    </source>
</evidence>
<dbReference type="PANTHER" id="PTHR37852">
    <property type="entry name" value="YALI0B21208P"/>
    <property type="match status" value="1"/>
</dbReference>
<dbReference type="Proteomes" id="UP000807306">
    <property type="component" value="Unassembled WGS sequence"/>
</dbReference>
<reference evidence="2" key="1">
    <citation type="submission" date="2020-11" db="EMBL/GenBank/DDBJ databases">
        <authorList>
            <consortium name="DOE Joint Genome Institute"/>
            <person name="Ahrendt S."/>
            <person name="Riley R."/>
            <person name="Andreopoulos W."/>
            <person name="Labutti K."/>
            <person name="Pangilinan J."/>
            <person name="Ruiz-Duenas F.J."/>
            <person name="Barrasa J.M."/>
            <person name="Sanchez-Garcia M."/>
            <person name="Camarero S."/>
            <person name="Miyauchi S."/>
            <person name="Serrano A."/>
            <person name="Linde D."/>
            <person name="Babiker R."/>
            <person name="Drula E."/>
            <person name="Ayuso-Fernandez I."/>
            <person name="Pacheco R."/>
            <person name="Padilla G."/>
            <person name="Ferreira P."/>
            <person name="Barriuso J."/>
            <person name="Kellner H."/>
            <person name="Castanera R."/>
            <person name="Alfaro M."/>
            <person name="Ramirez L."/>
            <person name="Pisabarro A.G."/>
            <person name="Kuo A."/>
            <person name="Tritt A."/>
            <person name="Lipzen A."/>
            <person name="He G."/>
            <person name="Yan M."/>
            <person name="Ng V."/>
            <person name="Cullen D."/>
            <person name="Martin F."/>
            <person name="Rosso M.-N."/>
            <person name="Henrissat B."/>
            <person name="Hibbett D."/>
            <person name="Martinez A.T."/>
            <person name="Grigoriev I.V."/>
        </authorList>
    </citation>
    <scope>NUCLEOTIDE SEQUENCE</scope>
    <source>
        <strain evidence="2">CBS 506.95</strain>
    </source>
</reference>
<dbReference type="OrthoDB" id="5584028at2759"/>
<proteinExistence type="predicted"/>
<dbReference type="AlphaFoldDB" id="A0A9P6ES32"/>